<reference evidence="1 2" key="1">
    <citation type="submission" date="2016-10" db="EMBL/GenBank/DDBJ databases">
        <authorList>
            <person name="de Groot N.N."/>
        </authorList>
    </citation>
    <scope>NUCLEOTIDE SEQUENCE [LARGE SCALE GENOMIC DNA]</scope>
    <source>
        <strain evidence="1 2">DSM 44637</strain>
    </source>
</reference>
<name>A0A1I5QI42_9PSEU</name>
<organism evidence="1 2">
    <name type="scientific">Amycolatopsis rubida</name>
    <dbReference type="NCBI Taxonomy" id="112413"/>
    <lineage>
        <taxon>Bacteria</taxon>
        <taxon>Bacillati</taxon>
        <taxon>Actinomycetota</taxon>
        <taxon>Actinomycetes</taxon>
        <taxon>Pseudonocardiales</taxon>
        <taxon>Pseudonocardiaceae</taxon>
        <taxon>Amycolatopsis</taxon>
    </lineage>
</organism>
<dbReference type="Proteomes" id="UP000199137">
    <property type="component" value="Unassembled WGS sequence"/>
</dbReference>
<evidence type="ECO:0000313" key="1">
    <source>
        <dbReference type="EMBL" id="SFP45912.1"/>
    </source>
</evidence>
<evidence type="ECO:0000313" key="2">
    <source>
        <dbReference type="Proteomes" id="UP000199137"/>
    </source>
</evidence>
<dbReference type="AlphaFoldDB" id="A0A1I5QI42"/>
<dbReference type="EMBL" id="FOWC01000005">
    <property type="protein sequence ID" value="SFP45912.1"/>
    <property type="molecule type" value="Genomic_DNA"/>
</dbReference>
<accession>A0A1I5QI42</accession>
<dbReference type="STRING" id="112413.SAMN05421854_105331"/>
<protein>
    <submittedName>
        <fullName evidence="1">Uncharacterized protein</fullName>
    </submittedName>
</protein>
<proteinExistence type="predicted"/>
<gene>
    <name evidence="1" type="ORF">SAMN05421854_105331</name>
</gene>
<sequence length="48" mass="5174">MCPTEAALGRVESCREQVRSYVDNGLTTPVLPTGGDVFEQVRGLAPPR</sequence>